<accession>F2NB74</accession>
<name>F2NB74_CORGP</name>
<evidence type="ECO:0000313" key="3">
    <source>
        <dbReference type="Proteomes" id="UP000006851"/>
    </source>
</evidence>
<reference evidence="3" key="1">
    <citation type="journal article" date="2013" name="Stand. Genomic Sci.">
        <title>Complete genome sequence of Coriobacterium glomerans type strain (PW2(T)) from the midgut of Pyrrhocoris apterus L. (red soldier bug).</title>
        <authorList>
            <person name="Stackebrandt E."/>
            <person name="Zeytun A."/>
            <person name="Lapidus A."/>
            <person name="Nolan M."/>
            <person name="Lucas S."/>
            <person name="Hammon N."/>
            <person name="Deshpande S."/>
            <person name="Cheng J.F."/>
            <person name="Tapia R."/>
            <person name="Goodwin L.A."/>
            <person name="Pitluck S."/>
            <person name="Liolios K."/>
            <person name="Pagani I."/>
            <person name="Ivanova N."/>
            <person name="Mavromatis K."/>
            <person name="Mikhailova N."/>
            <person name="Huntemann M."/>
            <person name="Pati A."/>
            <person name="Chen A."/>
            <person name="Palaniappan K."/>
            <person name="Chang Y.J."/>
            <person name="Land M."/>
            <person name="Hauser L."/>
            <person name="Rohde M."/>
            <person name="Pukall R."/>
            <person name="Goker M."/>
            <person name="Detter J.C."/>
            <person name="Woyke T."/>
            <person name="Bristow J."/>
            <person name="Eisen J.A."/>
            <person name="Markowitz V."/>
            <person name="Hugenholtz P."/>
            <person name="Kyrpides N.C."/>
            <person name="Klenk H.P."/>
        </authorList>
    </citation>
    <scope>NUCLEOTIDE SEQUENCE</scope>
    <source>
        <strain evidence="3">ATCC 49209 / DSM 20642 / JCM 10262 / PW2</strain>
    </source>
</reference>
<evidence type="ECO:0008006" key="4">
    <source>
        <dbReference type="Google" id="ProtNLM"/>
    </source>
</evidence>
<dbReference type="STRING" id="700015.Corgl_1729"/>
<feature type="region of interest" description="Disordered" evidence="1">
    <location>
        <begin position="74"/>
        <end position="150"/>
    </location>
</feature>
<feature type="compositionally biased region" description="Basic and acidic residues" evidence="1">
    <location>
        <begin position="113"/>
        <end position="128"/>
    </location>
</feature>
<evidence type="ECO:0000313" key="2">
    <source>
        <dbReference type="EMBL" id="AEB07825.1"/>
    </source>
</evidence>
<proteinExistence type="predicted"/>
<organism evidence="2 3">
    <name type="scientific">Coriobacterium glomerans (strain ATCC 49209 / DSM 20642 / JCM 10262 / PW2)</name>
    <dbReference type="NCBI Taxonomy" id="700015"/>
    <lineage>
        <taxon>Bacteria</taxon>
        <taxon>Bacillati</taxon>
        <taxon>Actinomycetota</taxon>
        <taxon>Coriobacteriia</taxon>
        <taxon>Coriobacteriales</taxon>
        <taxon>Coriobacteriaceae</taxon>
        <taxon>Coriobacterium</taxon>
    </lineage>
</organism>
<dbReference type="HOGENOM" id="CLU_1145682_0_0_11"/>
<evidence type="ECO:0000256" key="1">
    <source>
        <dbReference type="SAM" id="MobiDB-lite"/>
    </source>
</evidence>
<dbReference type="Pfam" id="PF11208">
    <property type="entry name" value="DUF2992"/>
    <property type="match status" value="1"/>
</dbReference>
<feature type="compositionally biased region" description="Polar residues" evidence="1">
    <location>
        <begin position="131"/>
        <end position="140"/>
    </location>
</feature>
<dbReference type="EMBL" id="CP002628">
    <property type="protein sequence ID" value="AEB07825.1"/>
    <property type="molecule type" value="Genomic_DNA"/>
</dbReference>
<dbReference type="InterPro" id="IPR016787">
    <property type="entry name" value="UCP021328"/>
</dbReference>
<feature type="compositionally biased region" description="Polar residues" evidence="1">
    <location>
        <begin position="89"/>
        <end position="100"/>
    </location>
</feature>
<gene>
    <name evidence="2" type="ordered locus">Corgl_1729</name>
</gene>
<dbReference type="Proteomes" id="UP000006851">
    <property type="component" value="Chromosome"/>
</dbReference>
<sequence length="242" mass="27108">MARRVSSTLTVYHDGQFWVGVFNHVEDWRLPACRVMLGAEPSNEQGQSLICKGCNGLRFTEAALCADAPKIAANPKRRQREAARELRQNGSFTKAQQAMSQEREMSAQQRKAGARERRETKKRERFELRQGNANGSTRANSADPHVSAHHEPRICSALRPLHGRRERPLPSQLSAQDRACRMEGAWTAVFAEAPIRAPVFQVTLWQRDCRVGGNEKSPTRFHRSGTLFLVAGTGFEPMTSGL</sequence>
<keyword evidence="3" id="KW-1185">Reference proteome</keyword>
<dbReference type="eggNOG" id="ENOG502ZBVG">
    <property type="taxonomic scope" value="Bacteria"/>
</dbReference>
<dbReference type="KEGG" id="cgo:Corgl_1729"/>
<protein>
    <recommendedName>
        <fullName evidence="4">DUF2992 domain-containing protein</fullName>
    </recommendedName>
</protein>
<dbReference type="AlphaFoldDB" id="F2NB74"/>